<dbReference type="AlphaFoldDB" id="A0A8J4PYX2"/>
<sequence length="247" mass="28691">MSNDKVNMTSNDEDTKKQILYNEISEKLQQLSELNDRLKEQNLQLLRQKEQNESIIDSIKQESESKSIQISLYESKVKEYKLKLKLKDEESKKLGFLNEELTEWKDTHRITDENYLRLKEMLRLKDDAINSLSIQLEQAMNKNSLLSESLKEAGDRGILFERDESFNINSASKQLLDYQKVLAYHKIKAVEDKYATIKNINLGLQKAIQELSVENEKYKYTLETIIKNNNNDSSNSNSNNNGNTGKS</sequence>
<organism evidence="3 4">
    <name type="scientific">Polysphondylium violaceum</name>
    <dbReference type="NCBI Taxonomy" id="133409"/>
    <lineage>
        <taxon>Eukaryota</taxon>
        <taxon>Amoebozoa</taxon>
        <taxon>Evosea</taxon>
        <taxon>Eumycetozoa</taxon>
        <taxon>Dictyostelia</taxon>
        <taxon>Dictyosteliales</taxon>
        <taxon>Dictyosteliaceae</taxon>
        <taxon>Polysphondylium</taxon>
    </lineage>
</organism>
<dbReference type="Proteomes" id="UP000695562">
    <property type="component" value="Unassembled WGS sequence"/>
</dbReference>
<keyword evidence="4" id="KW-1185">Reference proteome</keyword>
<evidence type="ECO:0000313" key="4">
    <source>
        <dbReference type="Proteomes" id="UP000695562"/>
    </source>
</evidence>
<reference evidence="3" key="1">
    <citation type="submission" date="2020-01" db="EMBL/GenBank/DDBJ databases">
        <title>Development of genomics and gene disruption for Polysphondylium violaceum indicates a role for the polyketide synthase stlB in stalk morphogenesis.</title>
        <authorList>
            <person name="Narita B."/>
            <person name="Kawabe Y."/>
            <person name="Kin K."/>
            <person name="Saito T."/>
            <person name="Gibbs R."/>
            <person name="Kuspa A."/>
            <person name="Muzny D."/>
            <person name="Queller D."/>
            <person name="Richards S."/>
            <person name="Strassman J."/>
            <person name="Sucgang R."/>
            <person name="Worley K."/>
            <person name="Schaap P."/>
        </authorList>
    </citation>
    <scope>NUCLEOTIDE SEQUENCE</scope>
    <source>
        <strain evidence="3">QSvi11</strain>
    </source>
</reference>
<evidence type="ECO:0000256" key="1">
    <source>
        <dbReference type="SAM" id="Coils"/>
    </source>
</evidence>
<dbReference type="OrthoDB" id="14497at2759"/>
<feature type="region of interest" description="Disordered" evidence="2">
    <location>
        <begin position="228"/>
        <end position="247"/>
    </location>
</feature>
<name>A0A8J4PYX2_9MYCE</name>
<keyword evidence="1" id="KW-0175">Coiled coil</keyword>
<dbReference type="EMBL" id="AJWJ01000057">
    <property type="protein sequence ID" value="KAF2076536.1"/>
    <property type="molecule type" value="Genomic_DNA"/>
</dbReference>
<gene>
    <name evidence="3" type="ORF">CYY_002150</name>
</gene>
<comment type="caution">
    <text evidence="3">The sequence shown here is derived from an EMBL/GenBank/DDBJ whole genome shotgun (WGS) entry which is preliminary data.</text>
</comment>
<evidence type="ECO:0000256" key="2">
    <source>
        <dbReference type="SAM" id="MobiDB-lite"/>
    </source>
</evidence>
<evidence type="ECO:0000313" key="3">
    <source>
        <dbReference type="EMBL" id="KAF2076536.1"/>
    </source>
</evidence>
<protein>
    <submittedName>
        <fullName evidence="3">Uncharacterized protein</fullName>
    </submittedName>
</protein>
<proteinExistence type="predicted"/>
<accession>A0A8J4PYX2</accession>
<feature type="coiled-coil region" evidence="1">
    <location>
        <begin position="17"/>
        <end position="55"/>
    </location>
</feature>